<keyword evidence="1" id="KW-0812">Transmembrane</keyword>
<feature type="transmembrane region" description="Helical" evidence="1">
    <location>
        <begin position="66"/>
        <end position="92"/>
    </location>
</feature>
<evidence type="ECO:0000313" key="3">
    <source>
        <dbReference type="Proteomes" id="UP001575652"/>
    </source>
</evidence>
<comment type="caution">
    <text evidence="2">The sequence shown here is derived from an EMBL/GenBank/DDBJ whole genome shotgun (WGS) entry which is preliminary data.</text>
</comment>
<evidence type="ECO:0000313" key="2">
    <source>
        <dbReference type="EMBL" id="MFB0836252.1"/>
    </source>
</evidence>
<feature type="transmembrane region" description="Helical" evidence="1">
    <location>
        <begin position="99"/>
        <end position="119"/>
    </location>
</feature>
<sequence>MDPDSNPTDAATGGRPHVVLNHSAIVKGWAVAVSAWLAGSLVLFWWSDATGIAQPDTLRVPDLEVWPSFAVASVWVALVAALPLGVALAWLLRPVRRQRVHVAVFFAVPATVLAGPFALTPDAASLGLVFGAALGLCSAVGRAAVVRDAARRPPESTPDAPA</sequence>
<evidence type="ECO:0000256" key="1">
    <source>
        <dbReference type="SAM" id="Phobius"/>
    </source>
</evidence>
<keyword evidence="3" id="KW-1185">Reference proteome</keyword>
<reference evidence="2 3" key="1">
    <citation type="submission" date="2024-09" db="EMBL/GenBank/DDBJ databases">
        <authorList>
            <person name="Salinas-Garcia M.A."/>
            <person name="Prieme A."/>
        </authorList>
    </citation>
    <scope>NUCLEOTIDE SEQUENCE [LARGE SCALE GENOMIC DNA]</scope>
    <source>
        <strain evidence="2 3">DSM 21081</strain>
    </source>
</reference>
<feature type="transmembrane region" description="Helical" evidence="1">
    <location>
        <begin position="125"/>
        <end position="145"/>
    </location>
</feature>
<protein>
    <submittedName>
        <fullName evidence="2">Uncharacterized protein</fullName>
    </submittedName>
</protein>
<feature type="transmembrane region" description="Helical" evidence="1">
    <location>
        <begin position="24"/>
        <end position="46"/>
    </location>
</feature>
<dbReference type="Proteomes" id="UP001575652">
    <property type="component" value="Unassembled WGS sequence"/>
</dbReference>
<dbReference type="EMBL" id="JBHDLJ010000020">
    <property type="protein sequence ID" value="MFB0836252.1"/>
    <property type="molecule type" value="Genomic_DNA"/>
</dbReference>
<name>A0ABV4US18_9MICC</name>
<keyword evidence="1" id="KW-1133">Transmembrane helix</keyword>
<gene>
    <name evidence="2" type="ORF">ACETWP_16805</name>
</gene>
<accession>A0ABV4US18</accession>
<organism evidence="2 3">
    <name type="scientific">Arthrobacter halodurans</name>
    <dbReference type="NCBI Taxonomy" id="516699"/>
    <lineage>
        <taxon>Bacteria</taxon>
        <taxon>Bacillati</taxon>
        <taxon>Actinomycetota</taxon>
        <taxon>Actinomycetes</taxon>
        <taxon>Micrococcales</taxon>
        <taxon>Micrococcaceae</taxon>
        <taxon>Arthrobacter</taxon>
    </lineage>
</organism>
<keyword evidence="1" id="KW-0472">Membrane</keyword>
<dbReference type="RefSeq" id="WP_373973427.1">
    <property type="nucleotide sequence ID" value="NZ_JBHDLJ010000020.1"/>
</dbReference>
<proteinExistence type="predicted"/>